<evidence type="ECO:0000313" key="1">
    <source>
        <dbReference type="EMBL" id="CAF1376326.1"/>
    </source>
</evidence>
<dbReference type="Proteomes" id="UP000681722">
    <property type="component" value="Unassembled WGS sequence"/>
</dbReference>
<dbReference type="InterPro" id="IPR025048">
    <property type="entry name" value="DUF3987"/>
</dbReference>
<gene>
    <name evidence="1" type="ORF">GPM918_LOCUS32105</name>
    <name evidence="2" type="ORF">SRO942_LOCUS32762</name>
</gene>
<keyword evidence="3" id="KW-1185">Reference proteome</keyword>
<reference evidence="1" key="1">
    <citation type="submission" date="2021-02" db="EMBL/GenBank/DDBJ databases">
        <authorList>
            <person name="Nowell W R."/>
        </authorList>
    </citation>
    <scope>NUCLEOTIDE SEQUENCE</scope>
</reference>
<dbReference type="Pfam" id="PF13148">
    <property type="entry name" value="DUF3987"/>
    <property type="match status" value="1"/>
</dbReference>
<dbReference type="OrthoDB" id="10237031at2759"/>
<accession>A0A815J971</accession>
<protein>
    <submittedName>
        <fullName evidence="1">Uncharacterized protein</fullName>
    </submittedName>
</protein>
<name>A0A815J971_9BILA</name>
<proteinExistence type="predicted"/>
<dbReference type="AlphaFoldDB" id="A0A815J971"/>
<dbReference type="Proteomes" id="UP000663829">
    <property type="component" value="Unassembled WGS sequence"/>
</dbReference>
<dbReference type="EMBL" id="CAJNOQ010016180">
    <property type="protein sequence ID" value="CAF1376326.1"/>
    <property type="molecule type" value="Genomic_DNA"/>
</dbReference>
<evidence type="ECO:0000313" key="3">
    <source>
        <dbReference type="Proteomes" id="UP000663829"/>
    </source>
</evidence>
<evidence type="ECO:0000313" key="2">
    <source>
        <dbReference type="EMBL" id="CAF4266815.1"/>
    </source>
</evidence>
<dbReference type="EMBL" id="CAJOBC010078519">
    <property type="protein sequence ID" value="CAF4266815.1"/>
    <property type="molecule type" value="Genomic_DNA"/>
</dbReference>
<organism evidence="1 3">
    <name type="scientific">Didymodactylos carnosus</name>
    <dbReference type="NCBI Taxonomy" id="1234261"/>
    <lineage>
        <taxon>Eukaryota</taxon>
        <taxon>Metazoa</taxon>
        <taxon>Spiralia</taxon>
        <taxon>Gnathifera</taxon>
        <taxon>Rotifera</taxon>
        <taxon>Eurotatoria</taxon>
        <taxon>Bdelloidea</taxon>
        <taxon>Philodinida</taxon>
        <taxon>Philodinidae</taxon>
        <taxon>Didymodactylos</taxon>
    </lineage>
</organism>
<sequence>MVEAKNQQEIVCATIESVFAEVQRVGPHLLQLYDELNTFLGSLGLYKAAGGATYDRSLINQLYNTLRYIGRQTVTNSNNIENPSLNIGGPGHPDELINGIRSDMHGDGFFSRFLISAPKPSIPYIEEIKNIESSIPSITHLLYTIYVFHADAVGDGIIYMYSTKALQIMKEKFNHFTDVVNEALEYDAFITTVYSKAKVQVQRLAGGDPCG</sequence>
<comment type="caution">
    <text evidence="1">The sequence shown here is derived from an EMBL/GenBank/DDBJ whole genome shotgun (WGS) entry which is preliminary data.</text>
</comment>